<dbReference type="SUPFAM" id="SSF54928">
    <property type="entry name" value="RNA-binding domain, RBD"/>
    <property type="match status" value="1"/>
</dbReference>
<dbReference type="PANTHER" id="PTHR12311:SF7">
    <property type="entry name" value="ACTIVATOR OF BASAL TRANSCRIPTION 1"/>
    <property type="match status" value="1"/>
</dbReference>
<evidence type="ECO:0000256" key="6">
    <source>
        <dbReference type="SAM" id="MobiDB-lite"/>
    </source>
</evidence>
<feature type="compositionally biased region" description="Acidic residues" evidence="6">
    <location>
        <begin position="61"/>
        <end position="71"/>
    </location>
</feature>
<evidence type="ECO:0000256" key="3">
    <source>
        <dbReference type="ARBA" id="ARBA00020737"/>
    </source>
</evidence>
<dbReference type="GeneID" id="105899055"/>
<comment type="subcellular location">
    <subcellularLocation>
        <location evidence="1">Nucleus</location>
        <location evidence="1">Nucleolus</location>
    </subcellularLocation>
</comment>
<dbReference type="PANTHER" id="PTHR12311">
    <property type="entry name" value="ACTIVATOR OF BASAL TRANSCRIPTION 1"/>
    <property type="match status" value="1"/>
</dbReference>
<dbReference type="OrthoDB" id="287393at2759"/>
<keyword evidence="4" id="KW-0694">RNA-binding</keyword>
<dbReference type="GO" id="GO:0005730">
    <property type="term" value="C:nucleolus"/>
    <property type="evidence" value="ECO:0007669"/>
    <property type="project" value="UniProtKB-SubCell"/>
</dbReference>
<proteinExistence type="inferred from homology"/>
<organism evidence="7 8">
    <name type="scientific">Clupea harengus</name>
    <name type="common">Atlantic herring</name>
    <dbReference type="NCBI Taxonomy" id="7950"/>
    <lineage>
        <taxon>Eukaryota</taxon>
        <taxon>Metazoa</taxon>
        <taxon>Chordata</taxon>
        <taxon>Craniata</taxon>
        <taxon>Vertebrata</taxon>
        <taxon>Euteleostomi</taxon>
        <taxon>Actinopterygii</taxon>
        <taxon>Neopterygii</taxon>
        <taxon>Teleostei</taxon>
        <taxon>Clupei</taxon>
        <taxon>Clupeiformes</taxon>
        <taxon>Clupeoidei</taxon>
        <taxon>Clupeidae</taxon>
        <taxon>Clupea</taxon>
    </lineage>
</organism>
<dbReference type="GO" id="GO:0034462">
    <property type="term" value="P:small-subunit processome assembly"/>
    <property type="evidence" value="ECO:0007669"/>
    <property type="project" value="TreeGrafter"/>
</dbReference>
<reference evidence="8" key="1">
    <citation type="submission" date="2025-08" db="UniProtKB">
        <authorList>
            <consortium name="RefSeq"/>
        </authorList>
    </citation>
    <scope>IDENTIFICATION</scope>
</reference>
<dbReference type="InterPro" id="IPR034353">
    <property type="entry name" value="ABT1/ESF2_RRM"/>
</dbReference>
<evidence type="ECO:0000256" key="5">
    <source>
        <dbReference type="ARBA" id="ARBA00023242"/>
    </source>
</evidence>
<feature type="region of interest" description="Disordered" evidence="6">
    <location>
        <begin position="33"/>
        <end position="99"/>
    </location>
</feature>
<dbReference type="CTD" id="29777"/>
<dbReference type="Gene3D" id="3.30.70.330">
    <property type="match status" value="1"/>
</dbReference>
<dbReference type="AlphaFoldDB" id="A0A6P8FE56"/>
<evidence type="ECO:0000313" key="8">
    <source>
        <dbReference type="RefSeq" id="XP_031422010.1"/>
    </source>
</evidence>
<dbReference type="GO" id="GO:0000447">
    <property type="term" value="P:endonucleolytic cleavage in ITS1 to separate SSU-rRNA from 5.8S rRNA and LSU-rRNA from tricistronic rRNA transcript (SSU-rRNA, 5.8S rRNA, LSU-rRNA)"/>
    <property type="evidence" value="ECO:0007669"/>
    <property type="project" value="TreeGrafter"/>
</dbReference>
<dbReference type="InterPro" id="IPR035979">
    <property type="entry name" value="RBD_domain_sf"/>
</dbReference>
<name>A0A6P8FE56_CLUHA</name>
<dbReference type="InterPro" id="IPR012677">
    <property type="entry name" value="Nucleotide-bd_a/b_plait_sf"/>
</dbReference>
<evidence type="ECO:0000256" key="2">
    <source>
        <dbReference type="ARBA" id="ARBA00005819"/>
    </source>
</evidence>
<accession>A0A6P8FE56</accession>
<dbReference type="GO" id="GO:0000472">
    <property type="term" value="P:endonucleolytic cleavage to generate mature 5'-end of SSU-rRNA from (SSU-rRNA, 5.8S rRNA, LSU-rRNA)"/>
    <property type="evidence" value="ECO:0007669"/>
    <property type="project" value="TreeGrafter"/>
</dbReference>
<dbReference type="GO" id="GO:0003723">
    <property type="term" value="F:RNA binding"/>
    <property type="evidence" value="ECO:0007669"/>
    <property type="project" value="UniProtKB-KW"/>
</dbReference>
<dbReference type="Proteomes" id="UP000515152">
    <property type="component" value="Chromosome 4"/>
</dbReference>
<evidence type="ECO:0000256" key="1">
    <source>
        <dbReference type="ARBA" id="ARBA00004604"/>
    </source>
</evidence>
<comment type="similarity">
    <text evidence="2">Belongs to the ESF2/ABP1 family.</text>
</comment>
<feature type="compositionally biased region" description="Polar residues" evidence="6">
    <location>
        <begin position="72"/>
        <end position="84"/>
    </location>
</feature>
<dbReference type="InterPro" id="IPR039119">
    <property type="entry name" value="ABT1/Esf2"/>
</dbReference>
<protein>
    <recommendedName>
        <fullName evidence="3">Activator of basal transcription 1</fullName>
    </recommendedName>
</protein>
<keyword evidence="7" id="KW-1185">Reference proteome</keyword>
<evidence type="ECO:0000256" key="4">
    <source>
        <dbReference type="ARBA" id="ARBA00022884"/>
    </source>
</evidence>
<sequence length="318" mass="36662">MSPFYVDCCMSNHRSRLSKMTTEHERGVVVTQDTTCEDDRMAVHNTEPLEGVGQSESAAEDHDEDQDEENGSEGSQEQDASIANSVEEEDGQDPKKKTLPGIVYIGHIPPRLRPRYLRTMLGAYGEIGRVFLNPESRLVRRKKKKTGSNASHFTEGWVEFRDKRIAKRVAVTLNNTPIGNRKKSRFAADLWAIKYLHRFNWCHLSERLAYEQTVYHQRMRTEIAQAKKETNFYLASVEKSQNLDKIRKKKEKKGEKMEEKSWDFKQRRTEVEIQMGKNKGLSKKNLQKAQEKAKVIQQKAQSNTSLLAKIFNSGRAQD</sequence>
<keyword evidence="5" id="KW-0539">Nucleus</keyword>
<dbReference type="GO" id="GO:0000480">
    <property type="term" value="P:endonucleolytic cleavage in 5'-ETS of tricistronic rRNA transcript (SSU-rRNA, 5.8S rRNA, LSU-rRNA)"/>
    <property type="evidence" value="ECO:0007669"/>
    <property type="project" value="TreeGrafter"/>
</dbReference>
<gene>
    <name evidence="8" type="primary">abt1</name>
</gene>
<dbReference type="RefSeq" id="XP_031422010.1">
    <property type="nucleotide sequence ID" value="XM_031566150.2"/>
</dbReference>
<dbReference type="CDD" id="cd12263">
    <property type="entry name" value="RRM_ABT1_like"/>
    <property type="match status" value="1"/>
</dbReference>
<evidence type="ECO:0000313" key="7">
    <source>
        <dbReference type="Proteomes" id="UP000515152"/>
    </source>
</evidence>